<dbReference type="InterPro" id="IPR036915">
    <property type="entry name" value="Cyclin-like_sf"/>
</dbReference>
<gene>
    <name evidence="4" type="ORF">CSSPTR1EN2_LOCUS569</name>
</gene>
<dbReference type="InterPro" id="IPR013922">
    <property type="entry name" value="Cyclin_PHO80-like"/>
</dbReference>
<dbReference type="PANTHER" id="PTHR15615">
    <property type="match status" value="1"/>
</dbReference>
<dbReference type="Gene3D" id="1.10.472.10">
    <property type="entry name" value="Cyclin-like"/>
    <property type="match status" value="1"/>
</dbReference>
<feature type="region of interest" description="Disordered" evidence="3">
    <location>
        <begin position="1"/>
        <end position="33"/>
    </location>
</feature>
<feature type="compositionally biased region" description="Acidic residues" evidence="3">
    <location>
        <begin position="72"/>
        <end position="81"/>
    </location>
</feature>
<dbReference type="Pfam" id="PF08613">
    <property type="entry name" value="Cyclin"/>
    <property type="match status" value="1"/>
</dbReference>
<dbReference type="Proteomes" id="UP001497512">
    <property type="component" value="Chromosome 1"/>
</dbReference>
<sequence>MAPACSVPGFLGEEGGGGGGGGGRGDQNGVSNLETLRMQSSVSYAKGSVGKKAAVAMSNSMGSSSIAYEGPDIADDDGDEETNSRSPAATAAEREIPKVLAVLASVLERLVARNEQFANSSSPSQQVVFNPKKLTIFHGLRAPGISIAKYLERIFKYTSCSPSCFVVGYVFIDRLIHRQPDLLVTSLNVHRLLVTSVMVATKMLDDVHFNNAFFARVGGVSVVELNRLELEFLFRLDFRLSVTISVFESYCSHLEKEVLAIGKKSECAERSLPTFGSVSTEVMASFHKKRVAAAIDKPQLNSSQLAVQYQQSIAKMMTRESSFPSL</sequence>
<protein>
    <recommendedName>
        <fullName evidence="6">Cyclin</fullName>
    </recommendedName>
</protein>
<keyword evidence="2" id="KW-0132">Cell division</keyword>
<reference evidence="4 5" key="1">
    <citation type="submission" date="2024-02" db="EMBL/GenBank/DDBJ databases">
        <authorList>
            <consortium name="ELIXIR-Norway"/>
            <consortium name="Elixir Norway"/>
        </authorList>
    </citation>
    <scope>NUCLEOTIDE SEQUENCE [LARGE SCALE GENOMIC DNA]</scope>
</reference>
<evidence type="ECO:0000313" key="4">
    <source>
        <dbReference type="EMBL" id="CAK9189957.1"/>
    </source>
</evidence>
<evidence type="ECO:0000313" key="5">
    <source>
        <dbReference type="Proteomes" id="UP001497512"/>
    </source>
</evidence>
<dbReference type="PANTHER" id="PTHR15615:SF121">
    <property type="entry name" value="CYCLIN-U1-1"/>
    <property type="match status" value="1"/>
</dbReference>
<evidence type="ECO:0000256" key="1">
    <source>
        <dbReference type="ARBA" id="ARBA00007215"/>
    </source>
</evidence>
<name>A0ABP0T9G8_9BRYO</name>
<dbReference type="SUPFAM" id="SSF47954">
    <property type="entry name" value="Cyclin-like"/>
    <property type="match status" value="1"/>
</dbReference>
<dbReference type="CDD" id="cd20604">
    <property type="entry name" value="CYCLIN_AtCycU-like"/>
    <property type="match status" value="1"/>
</dbReference>
<accession>A0ABP0T9G8</accession>
<proteinExistence type="inferred from homology"/>
<feature type="region of interest" description="Disordered" evidence="3">
    <location>
        <begin position="66"/>
        <end position="91"/>
    </location>
</feature>
<keyword evidence="2" id="KW-0131">Cell cycle</keyword>
<evidence type="ECO:0000256" key="3">
    <source>
        <dbReference type="SAM" id="MobiDB-lite"/>
    </source>
</evidence>
<evidence type="ECO:0008006" key="6">
    <source>
        <dbReference type="Google" id="ProtNLM"/>
    </source>
</evidence>
<keyword evidence="5" id="KW-1185">Reference proteome</keyword>
<evidence type="ECO:0000256" key="2">
    <source>
        <dbReference type="ARBA" id="ARBA00022618"/>
    </source>
</evidence>
<comment type="similarity">
    <text evidence="1">Belongs to the cyclin family. Cyclin U/P subfamily.</text>
</comment>
<feature type="compositionally biased region" description="Gly residues" evidence="3">
    <location>
        <begin position="12"/>
        <end position="26"/>
    </location>
</feature>
<dbReference type="EMBL" id="OZ019893">
    <property type="protein sequence ID" value="CAK9189957.1"/>
    <property type="molecule type" value="Genomic_DNA"/>
</dbReference>
<organism evidence="4 5">
    <name type="scientific">Sphagnum troendelagicum</name>
    <dbReference type="NCBI Taxonomy" id="128251"/>
    <lineage>
        <taxon>Eukaryota</taxon>
        <taxon>Viridiplantae</taxon>
        <taxon>Streptophyta</taxon>
        <taxon>Embryophyta</taxon>
        <taxon>Bryophyta</taxon>
        <taxon>Sphagnophytina</taxon>
        <taxon>Sphagnopsida</taxon>
        <taxon>Sphagnales</taxon>
        <taxon>Sphagnaceae</taxon>
        <taxon>Sphagnum</taxon>
    </lineage>
</organism>